<gene>
    <name evidence="7" type="ORF">J421_1645</name>
</gene>
<keyword evidence="2 5" id="KW-0812">Transmembrane</keyword>
<organism evidence="7 8">
    <name type="scientific">Gemmatirosa kalamazoonensis</name>
    <dbReference type="NCBI Taxonomy" id="861299"/>
    <lineage>
        <taxon>Bacteria</taxon>
        <taxon>Pseudomonadati</taxon>
        <taxon>Gemmatimonadota</taxon>
        <taxon>Gemmatimonadia</taxon>
        <taxon>Gemmatimonadales</taxon>
        <taxon>Gemmatimonadaceae</taxon>
        <taxon>Gemmatirosa</taxon>
    </lineage>
</organism>
<dbReference type="GO" id="GO:0016020">
    <property type="term" value="C:membrane"/>
    <property type="evidence" value="ECO:0007669"/>
    <property type="project" value="UniProtKB-SubCell"/>
</dbReference>
<keyword evidence="8" id="KW-1185">Reference proteome</keyword>
<dbReference type="AlphaFoldDB" id="W0RFJ7"/>
<dbReference type="EMBL" id="CP007128">
    <property type="protein sequence ID" value="AHG89182.1"/>
    <property type="molecule type" value="Genomic_DNA"/>
</dbReference>
<evidence type="ECO:0000313" key="7">
    <source>
        <dbReference type="EMBL" id="AHG89182.1"/>
    </source>
</evidence>
<keyword evidence="3 5" id="KW-1133">Transmembrane helix</keyword>
<evidence type="ECO:0000256" key="5">
    <source>
        <dbReference type="SAM" id="Phobius"/>
    </source>
</evidence>
<dbReference type="Proteomes" id="UP000019151">
    <property type="component" value="Chromosome"/>
</dbReference>
<dbReference type="KEGG" id="gba:J421_1645"/>
<feature type="transmembrane region" description="Helical" evidence="5">
    <location>
        <begin position="38"/>
        <end position="57"/>
    </location>
</feature>
<keyword evidence="4 5" id="KW-0472">Membrane</keyword>
<dbReference type="HOGENOM" id="CLU_117089_0_0_0"/>
<proteinExistence type="predicted"/>
<evidence type="ECO:0000256" key="1">
    <source>
        <dbReference type="ARBA" id="ARBA00004141"/>
    </source>
</evidence>
<dbReference type="eggNOG" id="ENOG5030SY3">
    <property type="taxonomic scope" value="Bacteria"/>
</dbReference>
<dbReference type="InterPro" id="IPR006977">
    <property type="entry name" value="Yip1_dom"/>
</dbReference>
<reference evidence="7 8" key="1">
    <citation type="journal article" date="2014" name="Genome Announc.">
        <title>Genome Sequence and Methylome of Soil Bacterium Gemmatirosa kalamazoonensis KBS708T, a Member of the Rarely Cultivated Gemmatimonadetes Phylum.</title>
        <authorList>
            <person name="Debruyn J.M."/>
            <person name="Radosevich M."/>
            <person name="Wommack K.E."/>
            <person name="Polson S.W."/>
            <person name="Hauser L.J."/>
            <person name="Fawaz M.N."/>
            <person name="Korlach J."/>
            <person name="Tsai Y.C."/>
        </authorList>
    </citation>
    <scope>NUCLEOTIDE SEQUENCE [LARGE SCALE GENOMIC DNA]</scope>
    <source>
        <strain evidence="7 8">KBS708</strain>
    </source>
</reference>
<feature type="transmembrane region" description="Helical" evidence="5">
    <location>
        <begin position="108"/>
        <end position="137"/>
    </location>
</feature>
<accession>W0RFJ7</accession>
<dbReference type="RefSeq" id="WP_025410694.1">
    <property type="nucleotide sequence ID" value="NZ_CP007128.1"/>
</dbReference>
<feature type="transmembrane region" description="Helical" evidence="5">
    <location>
        <begin position="69"/>
        <end position="88"/>
    </location>
</feature>
<sequence length="171" mass="17985">MAEFGSSRSIVDRMRGAAALDVATYEEVEADVNATGQAAIVVVIAAIAAGIGAWRFGPGHIIGSVVSELLGWASWAAITYWIGTRFFGGTATWGELARTLGFARSPGVLFVLGIIPGLGLLVWPIVGIWILVAGIIAIRQALDIDTGKAVLVALCGWAVNFIIHWLLSGLR</sequence>
<evidence type="ECO:0000313" key="8">
    <source>
        <dbReference type="Proteomes" id="UP000019151"/>
    </source>
</evidence>
<evidence type="ECO:0000259" key="6">
    <source>
        <dbReference type="Pfam" id="PF04893"/>
    </source>
</evidence>
<name>W0RFJ7_9BACT</name>
<comment type="subcellular location">
    <subcellularLocation>
        <location evidence="1">Membrane</location>
        <topology evidence="1">Multi-pass membrane protein</topology>
    </subcellularLocation>
</comment>
<evidence type="ECO:0000256" key="4">
    <source>
        <dbReference type="ARBA" id="ARBA00023136"/>
    </source>
</evidence>
<feature type="domain" description="Yip1" evidence="6">
    <location>
        <begin position="38"/>
        <end position="163"/>
    </location>
</feature>
<dbReference type="OrthoDB" id="9812526at2"/>
<evidence type="ECO:0000256" key="3">
    <source>
        <dbReference type="ARBA" id="ARBA00022989"/>
    </source>
</evidence>
<protein>
    <submittedName>
        <fullName evidence="7">Yip1 domain-containing protein</fullName>
    </submittedName>
</protein>
<dbReference type="Pfam" id="PF04893">
    <property type="entry name" value="Yip1"/>
    <property type="match status" value="1"/>
</dbReference>
<dbReference type="InParanoid" id="W0RFJ7"/>
<evidence type="ECO:0000256" key="2">
    <source>
        <dbReference type="ARBA" id="ARBA00022692"/>
    </source>
</evidence>
<feature type="transmembrane region" description="Helical" evidence="5">
    <location>
        <begin position="149"/>
        <end position="167"/>
    </location>
</feature>
<dbReference type="STRING" id="861299.J421_1645"/>